<evidence type="ECO:0000259" key="1">
    <source>
        <dbReference type="Pfam" id="PF05695"/>
    </source>
</evidence>
<dbReference type="Gramene" id="Solyc12g035980.1.1">
    <property type="protein sequence ID" value="Solyc12g035980.1.1.1"/>
    <property type="gene ID" value="Solyc12g035980.1"/>
</dbReference>
<dbReference type="Proteomes" id="UP000004994">
    <property type="component" value="Chromosome 12"/>
</dbReference>
<protein>
    <recommendedName>
        <fullName evidence="1">Ycf2 N-terminal domain-containing protein</fullName>
    </recommendedName>
</protein>
<proteinExistence type="predicted"/>
<dbReference type="PaxDb" id="4081-Solyc12g035980.1.1"/>
<keyword evidence="3" id="KW-1185">Reference proteome</keyword>
<dbReference type="Pfam" id="PF05695">
    <property type="entry name" value="Ycf2"/>
    <property type="match status" value="1"/>
</dbReference>
<dbReference type="InterPro" id="IPR056777">
    <property type="entry name" value="Ycf2_N"/>
</dbReference>
<evidence type="ECO:0000313" key="2">
    <source>
        <dbReference type="EnsemblPlants" id="Solyc12g035980.1.1.1"/>
    </source>
</evidence>
<dbReference type="EnsemblPlants" id="Solyc12g035980.1.1">
    <property type="protein sequence ID" value="Solyc12g035980.1.1.1"/>
    <property type="gene ID" value="Solyc12g035980.1"/>
</dbReference>
<accession>A0A3Q7J704</accession>
<dbReference type="AlphaFoldDB" id="A0A3Q7J704"/>
<reference evidence="2" key="2">
    <citation type="submission" date="2019-01" db="UniProtKB">
        <authorList>
            <consortium name="EnsemblPlants"/>
        </authorList>
    </citation>
    <scope>IDENTIFICATION</scope>
    <source>
        <strain evidence="2">cv. Heinz 1706</strain>
    </source>
</reference>
<organism evidence="2">
    <name type="scientific">Solanum lycopersicum</name>
    <name type="common">Tomato</name>
    <name type="synonym">Lycopersicon esculentum</name>
    <dbReference type="NCBI Taxonomy" id="4081"/>
    <lineage>
        <taxon>Eukaryota</taxon>
        <taxon>Viridiplantae</taxon>
        <taxon>Streptophyta</taxon>
        <taxon>Embryophyta</taxon>
        <taxon>Tracheophyta</taxon>
        <taxon>Spermatophyta</taxon>
        <taxon>Magnoliopsida</taxon>
        <taxon>eudicotyledons</taxon>
        <taxon>Gunneridae</taxon>
        <taxon>Pentapetalae</taxon>
        <taxon>asterids</taxon>
        <taxon>lamiids</taxon>
        <taxon>Solanales</taxon>
        <taxon>Solanaceae</taxon>
        <taxon>Solanoideae</taxon>
        <taxon>Solaneae</taxon>
        <taxon>Solanum</taxon>
        <taxon>Solanum subgen. Lycopersicon</taxon>
    </lineage>
</organism>
<reference evidence="2" key="1">
    <citation type="journal article" date="2012" name="Nature">
        <title>The tomato genome sequence provides insights into fleshy fruit evolution.</title>
        <authorList>
            <consortium name="Tomato Genome Consortium"/>
        </authorList>
    </citation>
    <scope>NUCLEOTIDE SEQUENCE [LARGE SCALE GENOMIC DNA]</scope>
    <source>
        <strain evidence="2">cv. Heinz 1706</strain>
    </source>
</reference>
<dbReference type="InParanoid" id="A0A3Q7J704"/>
<sequence length="71" mass="8508">MKRINLILEGSEKKWVRISCGNDLEDPKEKVVVFACNKIMEAVTQYILIQNLIQIQYSTYMYIRNVFNRFF</sequence>
<name>A0A3Q7J704_SOLLC</name>
<evidence type="ECO:0000313" key="3">
    <source>
        <dbReference type="Proteomes" id="UP000004994"/>
    </source>
</evidence>
<feature type="domain" description="Ycf2 N-terminal" evidence="1">
    <location>
        <begin position="12"/>
        <end position="71"/>
    </location>
</feature>